<evidence type="ECO:0000259" key="3">
    <source>
        <dbReference type="Pfam" id="PF01232"/>
    </source>
</evidence>
<dbReference type="InterPro" id="IPR050988">
    <property type="entry name" value="Mannitol_DH/Oxidoreductase"/>
</dbReference>
<evidence type="ECO:0000256" key="2">
    <source>
        <dbReference type="ARBA" id="ARBA00023027"/>
    </source>
</evidence>
<dbReference type="Gene3D" id="3.40.50.720">
    <property type="entry name" value="NAD(P)-binding Rossmann-like Domain"/>
    <property type="match status" value="1"/>
</dbReference>
<dbReference type="Proteomes" id="UP000661918">
    <property type="component" value="Unassembled WGS sequence"/>
</dbReference>
<dbReference type="InterPro" id="IPR036291">
    <property type="entry name" value="NAD(P)-bd_dom_sf"/>
</dbReference>
<protein>
    <submittedName>
        <fullName evidence="5">Mannitol 2-dehydrogenase</fullName>
    </submittedName>
</protein>
<dbReference type="InterPro" id="IPR013131">
    <property type="entry name" value="Mannitol_DH_N"/>
</dbReference>
<dbReference type="InterPro" id="IPR013328">
    <property type="entry name" value="6PGD_dom2"/>
</dbReference>
<dbReference type="PROSITE" id="PS00974">
    <property type="entry name" value="MANNITOL_DHGENASE"/>
    <property type="match status" value="1"/>
</dbReference>
<dbReference type="InterPro" id="IPR000669">
    <property type="entry name" value="Mannitol_DH"/>
</dbReference>
<sequence>MVKLTSSALNHLGPTVAVPAYDPATLTAGIVHFGVGGFHRSHEAMYLDRLLNSGQGQEWAVCGVGVLPSDAHMRDVLAAQDQLYTLVTRSPDGHSEVRVIGAIVDFLLAPDDPEAVLARLADPATRIVSLTVTEGGYSINNATGEFDASGADIRHDLTAGATPRTVFGFITEGLRRRRDRGLPPFTVMSCDNIQGNGHVTQRMLTAFARLKDPELGDWIERHVAFPNSMVDRITPATTDRDREELAAQFGIEDAWPVVAESFTQWVLEDHFSMGRPALETVGVQVVADVEPYELMKLRLLNASHQALGFLGLLAGYTHVHEACAHPLFVEFLLGYMAREATPTLRPVPGMDLEAYRHELIDRFASTAIQDTLSRLIFDGSERIPKFLLPVVREQLERGGEIERAALVVAAWSVYIGGVTEGLFPPLQDQRAAQLTDAVAREAQQPGAFLELTGVFGDLGQHERFRSAYLEARASLRGHGALGALQAVLDRPVAPPGAAARSGSLP</sequence>
<dbReference type="PANTHER" id="PTHR43362">
    <property type="entry name" value="MANNITOL DEHYDROGENASE DSF1-RELATED"/>
    <property type="match status" value="1"/>
</dbReference>
<dbReference type="PRINTS" id="PR00084">
    <property type="entry name" value="MTLDHDRGNASE"/>
</dbReference>
<keyword evidence="1" id="KW-0560">Oxidoreductase</keyword>
<dbReference type="PANTHER" id="PTHR43362:SF1">
    <property type="entry name" value="MANNITOL DEHYDROGENASE 2-RELATED"/>
    <property type="match status" value="1"/>
</dbReference>
<dbReference type="Pfam" id="PF08125">
    <property type="entry name" value="Mannitol_dh_C"/>
    <property type="match status" value="1"/>
</dbReference>
<evidence type="ECO:0000256" key="1">
    <source>
        <dbReference type="ARBA" id="ARBA00023002"/>
    </source>
</evidence>
<gene>
    <name evidence="5" type="ORF">GCM10010841_20110</name>
</gene>
<proteinExistence type="predicted"/>
<evidence type="ECO:0000259" key="4">
    <source>
        <dbReference type="Pfam" id="PF08125"/>
    </source>
</evidence>
<dbReference type="RefSeq" id="WP_188904039.1">
    <property type="nucleotide sequence ID" value="NZ_BMOM01000015.1"/>
</dbReference>
<keyword evidence="2" id="KW-0520">NAD</keyword>
<dbReference type="SUPFAM" id="SSF51735">
    <property type="entry name" value="NAD(P)-binding Rossmann-fold domains"/>
    <property type="match status" value="1"/>
</dbReference>
<dbReference type="SUPFAM" id="SSF48179">
    <property type="entry name" value="6-phosphogluconate dehydrogenase C-terminal domain-like"/>
    <property type="match status" value="1"/>
</dbReference>
<reference evidence="6" key="1">
    <citation type="journal article" date="2019" name="Int. J. Syst. Evol. Microbiol.">
        <title>The Global Catalogue of Microorganisms (GCM) 10K type strain sequencing project: providing services to taxonomists for standard genome sequencing and annotation.</title>
        <authorList>
            <consortium name="The Broad Institute Genomics Platform"/>
            <consortium name="The Broad Institute Genome Sequencing Center for Infectious Disease"/>
            <person name="Wu L."/>
            <person name="Ma J."/>
        </authorList>
    </citation>
    <scope>NUCLEOTIDE SEQUENCE [LARGE SCALE GENOMIC DNA]</scope>
    <source>
        <strain evidence="6">JCM 15443</strain>
    </source>
</reference>
<feature type="domain" description="Mannitol dehydrogenase C-terminal" evidence="4">
    <location>
        <begin position="288"/>
        <end position="466"/>
    </location>
</feature>
<keyword evidence="6" id="KW-1185">Reference proteome</keyword>
<feature type="domain" description="Mannitol dehydrogenase N-terminal" evidence="3">
    <location>
        <begin position="29"/>
        <end position="279"/>
    </location>
</feature>
<comment type="caution">
    <text evidence="5">The sequence shown here is derived from an EMBL/GenBank/DDBJ whole genome shotgun (WGS) entry which is preliminary data.</text>
</comment>
<evidence type="ECO:0000313" key="6">
    <source>
        <dbReference type="Proteomes" id="UP000661918"/>
    </source>
</evidence>
<dbReference type="InterPro" id="IPR008927">
    <property type="entry name" value="6-PGluconate_DH-like_C_sf"/>
</dbReference>
<name>A0ABQ2GSS6_9DEIO</name>
<dbReference type="InterPro" id="IPR023027">
    <property type="entry name" value="Mannitol_DH_CS"/>
</dbReference>
<dbReference type="Gene3D" id="1.10.1040.10">
    <property type="entry name" value="N-(1-d-carboxylethyl)-l-norvaline Dehydrogenase, domain 2"/>
    <property type="match status" value="1"/>
</dbReference>
<accession>A0ABQ2GSS6</accession>
<dbReference type="Pfam" id="PF01232">
    <property type="entry name" value="Mannitol_dh"/>
    <property type="match status" value="1"/>
</dbReference>
<evidence type="ECO:0000313" key="5">
    <source>
        <dbReference type="EMBL" id="GGM11567.1"/>
    </source>
</evidence>
<dbReference type="InterPro" id="IPR013118">
    <property type="entry name" value="Mannitol_DH_C"/>
</dbReference>
<organism evidence="5 6">
    <name type="scientific">Deinococcus aerophilus</name>
    <dbReference type="NCBI Taxonomy" id="522488"/>
    <lineage>
        <taxon>Bacteria</taxon>
        <taxon>Thermotogati</taxon>
        <taxon>Deinococcota</taxon>
        <taxon>Deinococci</taxon>
        <taxon>Deinococcales</taxon>
        <taxon>Deinococcaceae</taxon>
        <taxon>Deinococcus</taxon>
    </lineage>
</organism>
<dbReference type="EMBL" id="BMOM01000015">
    <property type="protein sequence ID" value="GGM11567.1"/>
    <property type="molecule type" value="Genomic_DNA"/>
</dbReference>